<protein>
    <submittedName>
        <fullName evidence="1">Uncharacterized protein</fullName>
    </submittedName>
</protein>
<gene>
    <name evidence="1" type="ORF">NFI99_23685</name>
</gene>
<dbReference type="RefSeq" id="WP_017424298.1">
    <property type="nucleotide sequence ID" value="NZ_CP033641.1"/>
</dbReference>
<dbReference type="Proteomes" id="UP001056386">
    <property type="component" value="Chromosome 1"/>
</dbReference>
<proteinExistence type="predicted"/>
<accession>A0ABY5BCH6</accession>
<sequence length="58" mass="7003">MLIKLSRDTFVCAHRKGLCFRVRGKGLAIEIDYRRYFSERYGHRKVYRLGRLSLEVLR</sequence>
<evidence type="ECO:0000313" key="1">
    <source>
        <dbReference type="EMBL" id="USS44632.1"/>
    </source>
</evidence>
<name>A0ABY5BCH6_BURGL</name>
<keyword evidence="2" id="KW-1185">Reference proteome</keyword>
<reference evidence="1" key="1">
    <citation type="submission" date="2022-06" db="EMBL/GenBank/DDBJ databases">
        <title>Draft genome sequence of Burkholderia glumae strain GR20004 isolated from rice panicle showing bacterial panicle blight.</title>
        <authorList>
            <person name="Choi S.Y."/>
            <person name="Lee Y.H."/>
        </authorList>
    </citation>
    <scope>NUCLEOTIDE SEQUENCE</scope>
    <source>
        <strain evidence="1">GR20004</strain>
    </source>
</reference>
<evidence type="ECO:0000313" key="2">
    <source>
        <dbReference type="Proteomes" id="UP001056386"/>
    </source>
</evidence>
<dbReference type="EMBL" id="CP099587">
    <property type="protein sequence ID" value="USS44632.1"/>
    <property type="molecule type" value="Genomic_DNA"/>
</dbReference>
<organism evidence="1 2">
    <name type="scientific">Burkholderia glumae</name>
    <name type="common">Pseudomonas glumae</name>
    <dbReference type="NCBI Taxonomy" id="337"/>
    <lineage>
        <taxon>Bacteria</taxon>
        <taxon>Pseudomonadati</taxon>
        <taxon>Pseudomonadota</taxon>
        <taxon>Betaproteobacteria</taxon>
        <taxon>Burkholderiales</taxon>
        <taxon>Burkholderiaceae</taxon>
        <taxon>Burkholderia</taxon>
    </lineage>
</organism>